<accession>A0A498JHQ5</accession>
<evidence type="ECO:0000313" key="7">
    <source>
        <dbReference type="EMBL" id="RXH92951.1"/>
    </source>
</evidence>
<evidence type="ECO:0000313" key="8">
    <source>
        <dbReference type="Proteomes" id="UP000290289"/>
    </source>
</evidence>
<evidence type="ECO:0000256" key="5">
    <source>
        <dbReference type="ARBA" id="ARBA00023125"/>
    </source>
</evidence>
<evidence type="ECO:0000259" key="6">
    <source>
        <dbReference type="Pfam" id="PF08646"/>
    </source>
</evidence>
<keyword evidence="2" id="KW-0479">Metal-binding</keyword>
<name>A0A498JHQ5_MALDO</name>
<dbReference type="EMBL" id="RDQH01000333">
    <property type="protein sequence ID" value="RXH92951.1"/>
    <property type="molecule type" value="Genomic_DNA"/>
</dbReference>
<dbReference type="InterPro" id="IPR012340">
    <property type="entry name" value="NA-bd_OB-fold"/>
</dbReference>
<dbReference type="PANTHER" id="PTHR47165">
    <property type="entry name" value="OS03G0429900 PROTEIN"/>
    <property type="match status" value="1"/>
</dbReference>
<reference evidence="7 8" key="1">
    <citation type="submission" date="2018-10" db="EMBL/GenBank/DDBJ databases">
        <title>A high-quality apple genome assembly.</title>
        <authorList>
            <person name="Hu J."/>
        </authorList>
    </citation>
    <scope>NUCLEOTIDE SEQUENCE [LARGE SCALE GENOMIC DNA]</scope>
    <source>
        <strain evidence="8">cv. HFTH1</strain>
        <tissue evidence="7">Young leaf</tissue>
    </source>
</reference>
<sequence length="289" mass="33222">MDLAEVTPIVQLRPYTKMEKIKVRVCRIWKSNVPGTIQKHVNLHCILVDEMVFKLKRPCKNPAPSSSQLNEAEVLRTTRRVTIDELAFLDLDLHKGDTFVCKASVKRFDTGYNWWYNACPNCVKQMHKDPTTGQLTCQKHPNQIPTPWYKVSLILKDATNEISALIIGKSGEKLFGMACKDLVMNKMLVDQQQLPNEFLRLIGQKKIFHLRFGNRRNNFNSIDVLIHNVSEDTSIEPITLQTLSKELTVCSTIVSSSTSTPEPSDQSYKRKREYVRRALFIPGEQRFDI</sequence>
<evidence type="ECO:0000256" key="2">
    <source>
        <dbReference type="ARBA" id="ARBA00022723"/>
    </source>
</evidence>
<dbReference type="SUPFAM" id="SSF50249">
    <property type="entry name" value="Nucleic acid-binding proteins"/>
    <property type="match status" value="1"/>
</dbReference>
<dbReference type="Pfam" id="PF08646">
    <property type="entry name" value="Rep_fac-A_C"/>
    <property type="match status" value="1"/>
</dbReference>
<feature type="domain" description="Replication factor A C-terminal" evidence="6">
    <location>
        <begin position="99"/>
        <end position="213"/>
    </location>
</feature>
<evidence type="ECO:0000256" key="4">
    <source>
        <dbReference type="ARBA" id="ARBA00022833"/>
    </source>
</evidence>
<keyword evidence="4" id="KW-0862">Zinc</keyword>
<keyword evidence="3" id="KW-0863">Zinc-finger</keyword>
<evidence type="ECO:0000256" key="1">
    <source>
        <dbReference type="ARBA" id="ARBA00005690"/>
    </source>
</evidence>
<keyword evidence="5" id="KW-0238">DNA-binding</keyword>
<dbReference type="InterPro" id="IPR013955">
    <property type="entry name" value="Rep_factor-A_C"/>
</dbReference>
<dbReference type="GO" id="GO:0003677">
    <property type="term" value="F:DNA binding"/>
    <property type="evidence" value="ECO:0007669"/>
    <property type="project" value="UniProtKB-KW"/>
</dbReference>
<dbReference type="AlphaFoldDB" id="A0A498JHQ5"/>
<comment type="caution">
    <text evidence="7">The sequence shown here is derived from an EMBL/GenBank/DDBJ whole genome shotgun (WGS) entry which is preliminary data.</text>
</comment>
<comment type="similarity">
    <text evidence="1">Belongs to the replication factor A protein 1 family.</text>
</comment>
<evidence type="ECO:0000256" key="3">
    <source>
        <dbReference type="ARBA" id="ARBA00022771"/>
    </source>
</evidence>
<protein>
    <recommendedName>
        <fullName evidence="6">Replication factor A C-terminal domain-containing protein</fullName>
    </recommendedName>
</protein>
<dbReference type="PANTHER" id="PTHR47165:SF4">
    <property type="entry name" value="OS03G0429900 PROTEIN"/>
    <property type="match status" value="1"/>
</dbReference>
<dbReference type="InterPro" id="IPR047192">
    <property type="entry name" value="Euk_RPA1_DBD_C"/>
</dbReference>
<organism evidence="7 8">
    <name type="scientific">Malus domestica</name>
    <name type="common">Apple</name>
    <name type="synonym">Pyrus malus</name>
    <dbReference type="NCBI Taxonomy" id="3750"/>
    <lineage>
        <taxon>Eukaryota</taxon>
        <taxon>Viridiplantae</taxon>
        <taxon>Streptophyta</taxon>
        <taxon>Embryophyta</taxon>
        <taxon>Tracheophyta</taxon>
        <taxon>Spermatophyta</taxon>
        <taxon>Magnoliopsida</taxon>
        <taxon>eudicotyledons</taxon>
        <taxon>Gunneridae</taxon>
        <taxon>Pentapetalae</taxon>
        <taxon>rosids</taxon>
        <taxon>fabids</taxon>
        <taxon>Rosales</taxon>
        <taxon>Rosaceae</taxon>
        <taxon>Amygdaloideae</taxon>
        <taxon>Maleae</taxon>
        <taxon>Malus</taxon>
    </lineage>
</organism>
<proteinExistence type="inferred from homology"/>
<dbReference type="CDD" id="cd04476">
    <property type="entry name" value="RPA1_DBD_C"/>
    <property type="match status" value="1"/>
</dbReference>
<dbReference type="GO" id="GO:0008270">
    <property type="term" value="F:zinc ion binding"/>
    <property type="evidence" value="ECO:0007669"/>
    <property type="project" value="UniProtKB-KW"/>
</dbReference>
<gene>
    <name evidence="7" type="ORF">DVH24_011975</name>
</gene>
<keyword evidence="8" id="KW-1185">Reference proteome</keyword>
<dbReference type="Gene3D" id="2.40.50.140">
    <property type="entry name" value="Nucleic acid-binding proteins"/>
    <property type="match status" value="1"/>
</dbReference>
<dbReference type="Proteomes" id="UP000290289">
    <property type="component" value="Chromosome 7"/>
</dbReference>